<dbReference type="EMBL" id="JAFBXF010000004">
    <property type="protein sequence ID" value="MBM2416923.1"/>
    <property type="molecule type" value="Genomic_DNA"/>
</dbReference>
<evidence type="ECO:0000313" key="6">
    <source>
        <dbReference type="Proteomes" id="UP000809440"/>
    </source>
</evidence>
<dbReference type="RefSeq" id="WP_085629073.1">
    <property type="nucleotide sequence ID" value="NZ_JAFBWU010000004.1"/>
</dbReference>
<dbReference type="GeneID" id="62640809"/>
<dbReference type="Pfam" id="PF09585">
    <property type="entry name" value="Lin0512_fam"/>
    <property type="match status" value="1"/>
</dbReference>
<name>A0A9Q2RWW1_9RHOB</name>
<reference evidence="3 6" key="1">
    <citation type="submission" date="2021-01" db="EMBL/GenBank/DDBJ databases">
        <title>Diatom-associated Roseobacters Show Island Model of Population Structure.</title>
        <authorList>
            <person name="Qu L."/>
            <person name="Feng X."/>
            <person name="Chen Y."/>
            <person name="Li L."/>
            <person name="Wang X."/>
            <person name="Hu Z."/>
            <person name="Wang H."/>
            <person name="Luo H."/>
        </authorList>
    </citation>
    <scope>NUCLEOTIDE SEQUENCE</scope>
    <source>
        <strain evidence="4 6">CC28-63</strain>
        <strain evidence="3">CC28-69</strain>
    </source>
</reference>
<dbReference type="Proteomes" id="UP000809440">
    <property type="component" value="Unassembled WGS sequence"/>
</dbReference>
<accession>A0A9Q2RWW1</accession>
<evidence type="ECO:0000256" key="1">
    <source>
        <dbReference type="ARBA" id="ARBA00022741"/>
    </source>
</evidence>
<keyword evidence="1" id="KW-0547">Nucleotide-binding</keyword>
<evidence type="ECO:0000313" key="3">
    <source>
        <dbReference type="EMBL" id="MBM2412255.1"/>
    </source>
</evidence>
<keyword evidence="2" id="KW-0342">GTP-binding</keyword>
<dbReference type="NCBIfam" id="TIGR02058">
    <property type="entry name" value="lin0512_fam"/>
    <property type="match status" value="1"/>
</dbReference>
<dbReference type="AlphaFoldDB" id="A0A9Q2RWW1"/>
<dbReference type="InterPro" id="IPR011719">
    <property type="entry name" value="CHP02058"/>
</dbReference>
<dbReference type="PANTHER" id="PTHR34784:SF1">
    <property type="entry name" value="50S RIBOSOMAL PROTEIN L34"/>
    <property type="match status" value="1"/>
</dbReference>
<organism evidence="3 5">
    <name type="scientific">Marivita cryptomonadis</name>
    <dbReference type="NCBI Taxonomy" id="505252"/>
    <lineage>
        <taxon>Bacteria</taxon>
        <taxon>Pseudomonadati</taxon>
        <taxon>Pseudomonadota</taxon>
        <taxon>Alphaproteobacteria</taxon>
        <taxon>Rhodobacterales</taxon>
        <taxon>Roseobacteraceae</taxon>
        <taxon>Marivita</taxon>
    </lineage>
</organism>
<dbReference type="OrthoDB" id="6165729at2"/>
<comment type="caution">
    <text evidence="3">The sequence shown here is derived from an EMBL/GenBank/DDBJ whole genome shotgun (WGS) entry which is preliminary data.</text>
</comment>
<gene>
    <name evidence="3" type="ORF">JQX41_08085</name>
    <name evidence="4" type="ORF">JQX48_08090</name>
</gene>
<sequence>MSDQRFIIEMGMGNDQYGMDYTKAAARAIEDAIRHSSIPLFDATGLSHEQMRVQVTVGVAEPDKVDCTELAKGLPRGRATVTAVEGGLNVTNPDSGTTLVIATAAVEAFLPRQG</sequence>
<evidence type="ECO:0000313" key="4">
    <source>
        <dbReference type="EMBL" id="MBM2416923.1"/>
    </source>
</evidence>
<proteinExistence type="predicted"/>
<dbReference type="PANTHER" id="PTHR34784">
    <property type="entry name" value="50S RIBOSOMAL PROTEIN L34"/>
    <property type="match status" value="1"/>
</dbReference>
<evidence type="ECO:0000313" key="5">
    <source>
        <dbReference type="Proteomes" id="UP000755667"/>
    </source>
</evidence>
<keyword evidence="6" id="KW-1185">Reference proteome</keyword>
<dbReference type="Proteomes" id="UP000755667">
    <property type="component" value="Unassembled WGS sequence"/>
</dbReference>
<dbReference type="GO" id="GO:0005525">
    <property type="term" value="F:GTP binding"/>
    <property type="evidence" value="ECO:0007669"/>
    <property type="project" value="UniProtKB-KW"/>
</dbReference>
<protein>
    <submittedName>
        <fullName evidence="3">Lin0512 family protein</fullName>
    </submittedName>
</protein>
<dbReference type="Gene3D" id="3.30.1330.20">
    <property type="entry name" value="Tubulin/FtsZ, C-terminal domain"/>
    <property type="match status" value="1"/>
</dbReference>
<dbReference type="EMBL" id="JAFBXE010000004">
    <property type="protein sequence ID" value="MBM2412255.1"/>
    <property type="molecule type" value="Genomic_DNA"/>
</dbReference>
<evidence type="ECO:0000256" key="2">
    <source>
        <dbReference type="ARBA" id="ARBA00023134"/>
    </source>
</evidence>
<dbReference type="InterPro" id="IPR037103">
    <property type="entry name" value="Tubulin/FtsZ-like_C"/>
</dbReference>